<name>A0A2P5BEM9_PARAD</name>
<organism evidence="1 2">
    <name type="scientific">Parasponia andersonii</name>
    <name type="common">Sponia andersonii</name>
    <dbReference type="NCBI Taxonomy" id="3476"/>
    <lineage>
        <taxon>Eukaryota</taxon>
        <taxon>Viridiplantae</taxon>
        <taxon>Streptophyta</taxon>
        <taxon>Embryophyta</taxon>
        <taxon>Tracheophyta</taxon>
        <taxon>Spermatophyta</taxon>
        <taxon>Magnoliopsida</taxon>
        <taxon>eudicotyledons</taxon>
        <taxon>Gunneridae</taxon>
        <taxon>Pentapetalae</taxon>
        <taxon>rosids</taxon>
        <taxon>fabids</taxon>
        <taxon>Rosales</taxon>
        <taxon>Cannabaceae</taxon>
        <taxon>Parasponia</taxon>
    </lineage>
</organism>
<accession>A0A2P5BEM9</accession>
<evidence type="ECO:0000313" key="2">
    <source>
        <dbReference type="Proteomes" id="UP000237105"/>
    </source>
</evidence>
<evidence type="ECO:0000313" key="1">
    <source>
        <dbReference type="EMBL" id="PON47252.1"/>
    </source>
</evidence>
<comment type="caution">
    <text evidence="1">The sequence shown here is derived from an EMBL/GenBank/DDBJ whole genome shotgun (WGS) entry which is preliminary data.</text>
</comment>
<dbReference type="AlphaFoldDB" id="A0A2P5BEM9"/>
<gene>
    <name evidence="1" type="ORF">PanWU01x14_246330</name>
</gene>
<dbReference type="STRING" id="3476.A0A2P5BEM9"/>
<sequence>MAPKIEYVVTGQSSSHFCKFGLATLPTEENCDKRQFPFSAESRTSVSCPDVFGLVVLLKTLHSDYSPATIPLAIMASDTKITSK</sequence>
<dbReference type="Proteomes" id="UP000237105">
    <property type="component" value="Unassembled WGS sequence"/>
</dbReference>
<protein>
    <submittedName>
        <fullName evidence="1">Peptidase S8/S53 domain containing protein</fullName>
    </submittedName>
</protein>
<dbReference type="Gene3D" id="3.40.50.200">
    <property type="entry name" value="Peptidase S8/S53 domain"/>
    <property type="match status" value="1"/>
</dbReference>
<reference evidence="2" key="1">
    <citation type="submission" date="2016-06" db="EMBL/GenBank/DDBJ databases">
        <title>Parallel loss of symbiosis genes in relatives of nitrogen-fixing non-legume Parasponia.</title>
        <authorList>
            <person name="Van Velzen R."/>
            <person name="Holmer R."/>
            <person name="Bu F."/>
            <person name="Rutten L."/>
            <person name="Van Zeijl A."/>
            <person name="Liu W."/>
            <person name="Santuari L."/>
            <person name="Cao Q."/>
            <person name="Sharma T."/>
            <person name="Shen D."/>
            <person name="Roswanjaya Y."/>
            <person name="Wardhani T."/>
            <person name="Kalhor M.S."/>
            <person name="Jansen J."/>
            <person name="Van den Hoogen J."/>
            <person name="Gungor B."/>
            <person name="Hartog M."/>
            <person name="Hontelez J."/>
            <person name="Verver J."/>
            <person name="Yang W.-C."/>
            <person name="Schijlen E."/>
            <person name="Repin R."/>
            <person name="Schilthuizen M."/>
            <person name="Schranz E."/>
            <person name="Heidstra R."/>
            <person name="Miyata K."/>
            <person name="Fedorova E."/>
            <person name="Kohlen W."/>
            <person name="Bisseling T."/>
            <person name="Smit S."/>
            <person name="Geurts R."/>
        </authorList>
    </citation>
    <scope>NUCLEOTIDE SEQUENCE [LARGE SCALE GENOMIC DNA]</scope>
    <source>
        <strain evidence="2">cv. WU1-14</strain>
    </source>
</reference>
<keyword evidence="2" id="KW-1185">Reference proteome</keyword>
<dbReference type="GO" id="GO:0004252">
    <property type="term" value="F:serine-type endopeptidase activity"/>
    <property type="evidence" value="ECO:0007669"/>
    <property type="project" value="InterPro"/>
</dbReference>
<dbReference type="EMBL" id="JXTB01000298">
    <property type="protein sequence ID" value="PON47252.1"/>
    <property type="molecule type" value="Genomic_DNA"/>
</dbReference>
<dbReference type="InterPro" id="IPR036852">
    <property type="entry name" value="Peptidase_S8/S53_dom_sf"/>
</dbReference>
<proteinExistence type="predicted"/>
<dbReference type="GO" id="GO:0006508">
    <property type="term" value="P:proteolysis"/>
    <property type="evidence" value="ECO:0007669"/>
    <property type="project" value="InterPro"/>
</dbReference>